<evidence type="ECO:0000259" key="1">
    <source>
        <dbReference type="Pfam" id="PF13470"/>
    </source>
</evidence>
<reference evidence="2" key="1">
    <citation type="submission" date="2020-10" db="EMBL/GenBank/DDBJ databases">
        <authorList>
            <person name="Gilroy R."/>
        </authorList>
    </citation>
    <scope>NUCLEOTIDE SEQUENCE</scope>
    <source>
        <strain evidence="2">CHK199-13235</strain>
    </source>
</reference>
<feature type="domain" description="PIN" evidence="1">
    <location>
        <begin position="2"/>
        <end position="117"/>
    </location>
</feature>
<gene>
    <name evidence="2" type="ORF">IAB51_04950</name>
</gene>
<dbReference type="Pfam" id="PF13470">
    <property type="entry name" value="PIN_3"/>
    <property type="match status" value="1"/>
</dbReference>
<dbReference type="Gene3D" id="3.40.50.1010">
    <property type="entry name" value="5'-nuclease"/>
    <property type="match status" value="1"/>
</dbReference>
<dbReference type="AlphaFoldDB" id="A0A9D1JZD3"/>
<dbReference type="InterPro" id="IPR029060">
    <property type="entry name" value="PIN-like_dom_sf"/>
</dbReference>
<protein>
    <submittedName>
        <fullName evidence="2">PIN domain-containing protein</fullName>
    </submittedName>
</protein>
<reference evidence="2" key="2">
    <citation type="journal article" date="2021" name="PeerJ">
        <title>Extensive microbial diversity within the chicken gut microbiome revealed by metagenomics and culture.</title>
        <authorList>
            <person name="Gilroy R."/>
            <person name="Ravi A."/>
            <person name="Getino M."/>
            <person name="Pursley I."/>
            <person name="Horton D.L."/>
            <person name="Alikhan N.F."/>
            <person name="Baker D."/>
            <person name="Gharbi K."/>
            <person name="Hall N."/>
            <person name="Watson M."/>
            <person name="Adriaenssens E.M."/>
            <person name="Foster-Nyarko E."/>
            <person name="Jarju S."/>
            <person name="Secka A."/>
            <person name="Antonio M."/>
            <person name="Oren A."/>
            <person name="Chaudhuri R.R."/>
            <person name="La Ragione R."/>
            <person name="Hildebrand F."/>
            <person name="Pallen M.J."/>
        </authorList>
    </citation>
    <scope>NUCLEOTIDE SEQUENCE</scope>
    <source>
        <strain evidence="2">CHK199-13235</strain>
    </source>
</reference>
<dbReference type="EMBL" id="DVJP01000034">
    <property type="protein sequence ID" value="HIS76145.1"/>
    <property type="molecule type" value="Genomic_DNA"/>
</dbReference>
<dbReference type="SUPFAM" id="SSF88723">
    <property type="entry name" value="PIN domain-like"/>
    <property type="match status" value="1"/>
</dbReference>
<sequence>MRVLVDTCVIMDAIQNREPFADDAKKIFRAAASNWFAGCITAKSSTDIYYLIHRCTHSDKDTRAILTKLYILFDVVDTAGMDARRAISSDVSDYEDAVMIETAIREEMVCIVTRNVKDYSKSPIPIYEPAAFLSLLEGTLE</sequence>
<evidence type="ECO:0000313" key="2">
    <source>
        <dbReference type="EMBL" id="HIS76145.1"/>
    </source>
</evidence>
<proteinExistence type="predicted"/>
<name>A0A9D1JZD3_9FIRM</name>
<accession>A0A9D1JZD3</accession>
<dbReference type="InterPro" id="IPR002716">
    <property type="entry name" value="PIN_dom"/>
</dbReference>
<organism evidence="2 3">
    <name type="scientific">Candidatus Merdivicinus excrementipullorum</name>
    <dbReference type="NCBI Taxonomy" id="2840867"/>
    <lineage>
        <taxon>Bacteria</taxon>
        <taxon>Bacillati</taxon>
        <taxon>Bacillota</taxon>
        <taxon>Clostridia</taxon>
        <taxon>Eubacteriales</taxon>
        <taxon>Oscillospiraceae</taxon>
        <taxon>Oscillospiraceae incertae sedis</taxon>
        <taxon>Candidatus Merdivicinus</taxon>
    </lineage>
</organism>
<dbReference type="Proteomes" id="UP000824002">
    <property type="component" value="Unassembled WGS sequence"/>
</dbReference>
<comment type="caution">
    <text evidence="2">The sequence shown here is derived from an EMBL/GenBank/DDBJ whole genome shotgun (WGS) entry which is preliminary data.</text>
</comment>
<evidence type="ECO:0000313" key="3">
    <source>
        <dbReference type="Proteomes" id="UP000824002"/>
    </source>
</evidence>